<dbReference type="InterPro" id="IPR029052">
    <property type="entry name" value="Metallo-depent_PP-like"/>
</dbReference>
<dbReference type="Proteomes" id="UP000295367">
    <property type="component" value="Unassembled WGS sequence"/>
</dbReference>
<dbReference type="RefSeq" id="WP_124947442.1">
    <property type="nucleotide sequence ID" value="NZ_BHVT01000073.1"/>
</dbReference>
<evidence type="ECO:0000313" key="3">
    <source>
        <dbReference type="EMBL" id="TCV90649.1"/>
    </source>
</evidence>
<gene>
    <name evidence="3" type="ORF">EDC63_101623</name>
</gene>
<name>A0A4V2W357_9PROT</name>
<evidence type="ECO:0000259" key="2">
    <source>
        <dbReference type="Pfam" id="PF02872"/>
    </source>
</evidence>
<keyword evidence="4" id="KW-1185">Reference proteome</keyword>
<dbReference type="GO" id="GO:0030288">
    <property type="term" value="C:outer membrane-bounded periplasmic space"/>
    <property type="evidence" value="ECO:0007669"/>
    <property type="project" value="TreeGrafter"/>
</dbReference>
<organism evidence="3 4">
    <name type="scientific">Sulfurirhabdus autotrophica</name>
    <dbReference type="NCBI Taxonomy" id="1706046"/>
    <lineage>
        <taxon>Bacteria</taxon>
        <taxon>Pseudomonadati</taxon>
        <taxon>Pseudomonadota</taxon>
        <taxon>Betaproteobacteria</taxon>
        <taxon>Nitrosomonadales</taxon>
        <taxon>Sulfuricellaceae</taxon>
        <taxon>Sulfurirhabdus</taxon>
    </lineage>
</organism>
<keyword evidence="1" id="KW-0732">Signal</keyword>
<dbReference type="InterPro" id="IPR008334">
    <property type="entry name" value="5'-Nucleotdase_C"/>
</dbReference>
<feature type="chain" id="PRO_5020911542" evidence="1">
    <location>
        <begin position="25"/>
        <end position="662"/>
    </location>
</feature>
<proteinExistence type="predicted"/>
<dbReference type="InterPro" id="IPR006179">
    <property type="entry name" value="5_nucleotidase/apyrase"/>
</dbReference>
<dbReference type="InterPro" id="IPR036907">
    <property type="entry name" value="5'-Nucleotdase_C_sf"/>
</dbReference>
<sequence>MKLKYLAMACAISASFSIGSQTYAGSGEVVFIHSGDIHGHLVPRANVRSDSTPGHMEGGLARMATVIQQIRQENLGKTLYFNTGDTVQGSAEALFTKGQALIDVVNMLGVDAHAPGNWDFLYGPARFEATFKGNSTTAPLANWNAMAANLYYTNQTDSTAVCGVKNASGVPLKRVLPPYMVKTVNGVKVGVIGFTTARAIAAISPTVTAGYLFNDGKVELPCYINQLRSAEQVDLVVLISELEMGRDIALAETYPGVDLILNSDMHEKTLQPIITPTGTLIVEEGQDGTMLGEMHFQVSAGHTMPGDGKVTWTWTPHIIIDTIRENRFVAAKVKQVRTPFVMGTFVPGQAVTVGGNTTTLLRPIDEVVAYSNVALHRSNFMDEDMAGVVEGSSHDLIADAMRWSAGSDAAALRGFRYGTHIPVGSAITMQDIYHYIPIAAKVGRSPKACGYDLKFQAENASDGTFNADATKWTGGWLFGYSNVSYDLDACAGYGIDGATGAVDRATNMKVGGNPVNISDKYNAATQACFSGAAGYSVAGYWYNDDPGTINNCAPCRGRLIQTVKTDGTVVDVAVPTYNATTGVTTVAYTLPTSTDLLDISEAVVNYLRAPSASGGIGGLVSVANLPLHRLNVKRLPNVNPYSFKTIQPLRGATAATCPAAPL</sequence>
<feature type="domain" description="5'-Nucleotidase C-terminal" evidence="2">
    <location>
        <begin position="379"/>
        <end position="536"/>
    </location>
</feature>
<accession>A0A4V2W357</accession>
<dbReference type="PANTHER" id="PTHR11575:SF24">
    <property type="entry name" value="5'-NUCLEOTIDASE"/>
    <property type="match status" value="1"/>
</dbReference>
<dbReference type="Gene3D" id="3.90.780.10">
    <property type="entry name" value="5'-Nucleotidase, C-terminal domain"/>
    <property type="match status" value="1"/>
</dbReference>
<protein>
    <submittedName>
        <fullName evidence="3">2',3'-cyclic-nucleotide 2'-phosphodiesterase (5'-nucleotidase family)</fullName>
    </submittedName>
</protein>
<comment type="caution">
    <text evidence="3">The sequence shown here is derived from an EMBL/GenBank/DDBJ whole genome shotgun (WGS) entry which is preliminary data.</text>
</comment>
<dbReference type="PANTHER" id="PTHR11575">
    <property type="entry name" value="5'-NUCLEOTIDASE-RELATED"/>
    <property type="match status" value="1"/>
</dbReference>
<dbReference type="EMBL" id="SMCO01000001">
    <property type="protein sequence ID" value="TCV90649.1"/>
    <property type="molecule type" value="Genomic_DNA"/>
</dbReference>
<dbReference type="GO" id="GO:0009166">
    <property type="term" value="P:nucleotide catabolic process"/>
    <property type="evidence" value="ECO:0007669"/>
    <property type="project" value="InterPro"/>
</dbReference>
<dbReference type="Pfam" id="PF02872">
    <property type="entry name" value="5_nucleotid_C"/>
    <property type="match status" value="1"/>
</dbReference>
<dbReference type="AlphaFoldDB" id="A0A4V2W357"/>
<dbReference type="OrthoDB" id="9803927at2"/>
<dbReference type="SUPFAM" id="SSF56300">
    <property type="entry name" value="Metallo-dependent phosphatases"/>
    <property type="match status" value="1"/>
</dbReference>
<evidence type="ECO:0000256" key="1">
    <source>
        <dbReference type="SAM" id="SignalP"/>
    </source>
</evidence>
<feature type="signal peptide" evidence="1">
    <location>
        <begin position="1"/>
        <end position="24"/>
    </location>
</feature>
<dbReference type="Gene3D" id="3.60.21.10">
    <property type="match status" value="1"/>
</dbReference>
<dbReference type="GO" id="GO:0016787">
    <property type="term" value="F:hydrolase activity"/>
    <property type="evidence" value="ECO:0007669"/>
    <property type="project" value="InterPro"/>
</dbReference>
<evidence type="ECO:0000313" key="4">
    <source>
        <dbReference type="Proteomes" id="UP000295367"/>
    </source>
</evidence>
<reference evidence="3 4" key="1">
    <citation type="submission" date="2019-03" db="EMBL/GenBank/DDBJ databases">
        <title>Genomic Encyclopedia of Type Strains, Phase IV (KMG-IV): sequencing the most valuable type-strain genomes for metagenomic binning, comparative biology and taxonomic classification.</title>
        <authorList>
            <person name="Goeker M."/>
        </authorList>
    </citation>
    <scope>NUCLEOTIDE SEQUENCE [LARGE SCALE GENOMIC DNA]</scope>
    <source>
        <strain evidence="3 4">DSM 100309</strain>
    </source>
</reference>
<dbReference type="SUPFAM" id="SSF55816">
    <property type="entry name" value="5'-nucleotidase (syn. UDP-sugar hydrolase), C-terminal domain"/>
    <property type="match status" value="1"/>
</dbReference>